<accession>R8BCS5</accession>
<dbReference type="GeneID" id="19328152"/>
<proteinExistence type="predicted"/>
<sequence>MRAMAELKAAGKIKHIGLSNLSSTDLRRAVRIAPVAAIQIEYSVFSRDIEGPEGTNLLATSRELGVAVVAHSPLGHGMLTSPYSSGRVVGDKDIRESFFPRFHQDNRDQNIHLTSQFTTLAAKKGCTTAQLAVAWLLKQGNDIIPIPGTKKVNYVEENWGALEVELSDEEEAEIRAFVENAEIAGGTMPNGMEDSYFPTTVEEA</sequence>
<dbReference type="EMBL" id="KB933289">
    <property type="protein sequence ID" value="EON97096.1"/>
    <property type="molecule type" value="Genomic_DNA"/>
</dbReference>
<feature type="domain" description="NADP-dependent oxidoreductase" evidence="2">
    <location>
        <begin position="1"/>
        <end position="178"/>
    </location>
</feature>
<dbReference type="Pfam" id="PF00248">
    <property type="entry name" value="Aldo_ket_red"/>
    <property type="match status" value="1"/>
</dbReference>
<organism evidence="3 4">
    <name type="scientific">Phaeoacremonium minimum (strain UCR-PA7)</name>
    <name type="common">Esca disease fungus</name>
    <name type="synonym">Togninia minima</name>
    <dbReference type="NCBI Taxonomy" id="1286976"/>
    <lineage>
        <taxon>Eukaryota</taxon>
        <taxon>Fungi</taxon>
        <taxon>Dikarya</taxon>
        <taxon>Ascomycota</taxon>
        <taxon>Pezizomycotina</taxon>
        <taxon>Sordariomycetes</taxon>
        <taxon>Sordariomycetidae</taxon>
        <taxon>Togniniales</taxon>
        <taxon>Togniniaceae</taxon>
        <taxon>Phaeoacremonium</taxon>
    </lineage>
</organism>
<gene>
    <name evidence="3" type="ORF">UCRPA7_7397</name>
</gene>
<evidence type="ECO:0000256" key="1">
    <source>
        <dbReference type="ARBA" id="ARBA00023002"/>
    </source>
</evidence>
<dbReference type="GO" id="GO:0016491">
    <property type="term" value="F:oxidoreductase activity"/>
    <property type="evidence" value="ECO:0007669"/>
    <property type="project" value="UniProtKB-KW"/>
</dbReference>
<dbReference type="KEGG" id="tmn:UCRPA7_7397"/>
<dbReference type="Proteomes" id="UP000014074">
    <property type="component" value="Unassembled WGS sequence"/>
</dbReference>
<dbReference type="SUPFAM" id="SSF51430">
    <property type="entry name" value="NAD(P)-linked oxidoreductase"/>
    <property type="match status" value="1"/>
</dbReference>
<dbReference type="AlphaFoldDB" id="R8BCS5"/>
<dbReference type="PANTHER" id="PTHR43625">
    <property type="entry name" value="AFLATOXIN B1 ALDEHYDE REDUCTASE"/>
    <property type="match status" value="1"/>
</dbReference>
<dbReference type="RefSeq" id="XP_007918121.1">
    <property type="nucleotide sequence ID" value="XM_007919930.1"/>
</dbReference>
<name>R8BCS5_PHAM7</name>
<evidence type="ECO:0000313" key="3">
    <source>
        <dbReference type="EMBL" id="EON97096.1"/>
    </source>
</evidence>
<dbReference type="PANTHER" id="PTHR43625:SF40">
    <property type="entry name" value="ALDO-KETO REDUCTASE YAKC [NADP(+)]"/>
    <property type="match status" value="1"/>
</dbReference>
<dbReference type="OrthoDB" id="37537at2759"/>
<keyword evidence="4" id="KW-1185">Reference proteome</keyword>
<evidence type="ECO:0000313" key="4">
    <source>
        <dbReference type="Proteomes" id="UP000014074"/>
    </source>
</evidence>
<dbReference type="InterPro" id="IPR050791">
    <property type="entry name" value="Aldo-Keto_reductase"/>
</dbReference>
<dbReference type="InterPro" id="IPR036812">
    <property type="entry name" value="NAD(P)_OxRdtase_dom_sf"/>
</dbReference>
<evidence type="ECO:0000259" key="2">
    <source>
        <dbReference type="Pfam" id="PF00248"/>
    </source>
</evidence>
<reference evidence="4" key="1">
    <citation type="journal article" date="2013" name="Genome Announc.">
        <title>Draft genome sequence of the ascomycete Phaeoacremonium aleophilum strain UCR-PA7, a causal agent of the esca disease complex in grapevines.</title>
        <authorList>
            <person name="Blanco-Ulate B."/>
            <person name="Rolshausen P."/>
            <person name="Cantu D."/>
        </authorList>
    </citation>
    <scope>NUCLEOTIDE SEQUENCE [LARGE SCALE GENOMIC DNA]</scope>
    <source>
        <strain evidence="4">UCR-PA7</strain>
    </source>
</reference>
<dbReference type="GO" id="GO:0005737">
    <property type="term" value="C:cytoplasm"/>
    <property type="evidence" value="ECO:0007669"/>
    <property type="project" value="TreeGrafter"/>
</dbReference>
<dbReference type="Gene3D" id="3.20.20.100">
    <property type="entry name" value="NADP-dependent oxidoreductase domain"/>
    <property type="match status" value="1"/>
</dbReference>
<dbReference type="HOGENOM" id="CLU_023205_17_2_1"/>
<keyword evidence="1" id="KW-0560">Oxidoreductase</keyword>
<protein>
    <submittedName>
        <fullName evidence="3">Putative aldo-keto reductase protein</fullName>
    </submittedName>
</protein>
<dbReference type="InterPro" id="IPR023210">
    <property type="entry name" value="NADP_OxRdtase_dom"/>
</dbReference>
<dbReference type="eggNOG" id="KOG1575">
    <property type="taxonomic scope" value="Eukaryota"/>
</dbReference>